<protein>
    <submittedName>
        <fullName evidence="1">Uncharacterized protein</fullName>
    </submittedName>
</protein>
<name>A0A834W8V1_9FABA</name>
<dbReference type="EMBL" id="JAAIUW010000009">
    <property type="protein sequence ID" value="KAF7814565.1"/>
    <property type="molecule type" value="Genomic_DNA"/>
</dbReference>
<dbReference type="AlphaFoldDB" id="A0A834W8V1"/>
<comment type="caution">
    <text evidence="1">The sequence shown here is derived from an EMBL/GenBank/DDBJ whole genome shotgun (WGS) entry which is preliminary data.</text>
</comment>
<gene>
    <name evidence="1" type="ORF">G2W53_028534</name>
</gene>
<sequence length="22" mass="2127">MGSGLGAASGKGLIIIQVLMPL</sequence>
<evidence type="ECO:0000313" key="2">
    <source>
        <dbReference type="Proteomes" id="UP000634136"/>
    </source>
</evidence>
<evidence type="ECO:0000313" key="1">
    <source>
        <dbReference type="EMBL" id="KAF7814565.1"/>
    </source>
</evidence>
<accession>A0A834W8V1</accession>
<reference evidence="1" key="1">
    <citation type="submission" date="2020-09" db="EMBL/GenBank/DDBJ databases">
        <title>Genome-Enabled Discovery of Anthraquinone Biosynthesis in Senna tora.</title>
        <authorList>
            <person name="Kang S.-H."/>
            <person name="Pandey R.P."/>
            <person name="Lee C.-M."/>
            <person name="Sim J.-S."/>
            <person name="Jeong J.-T."/>
            <person name="Choi B.-S."/>
            <person name="Jung M."/>
            <person name="Ginzburg D."/>
            <person name="Zhao K."/>
            <person name="Won S.Y."/>
            <person name="Oh T.-J."/>
            <person name="Yu Y."/>
            <person name="Kim N.-H."/>
            <person name="Lee O.R."/>
            <person name="Lee T.-H."/>
            <person name="Bashyal P."/>
            <person name="Kim T.-S."/>
            <person name="Lee W.-H."/>
            <person name="Kawkins C."/>
            <person name="Kim C.-K."/>
            <person name="Kim J.S."/>
            <person name="Ahn B.O."/>
            <person name="Rhee S.Y."/>
            <person name="Sohng J.K."/>
        </authorList>
    </citation>
    <scope>NUCLEOTIDE SEQUENCE</scope>
    <source>
        <tissue evidence="1">Leaf</tissue>
    </source>
</reference>
<organism evidence="1 2">
    <name type="scientific">Senna tora</name>
    <dbReference type="NCBI Taxonomy" id="362788"/>
    <lineage>
        <taxon>Eukaryota</taxon>
        <taxon>Viridiplantae</taxon>
        <taxon>Streptophyta</taxon>
        <taxon>Embryophyta</taxon>
        <taxon>Tracheophyta</taxon>
        <taxon>Spermatophyta</taxon>
        <taxon>Magnoliopsida</taxon>
        <taxon>eudicotyledons</taxon>
        <taxon>Gunneridae</taxon>
        <taxon>Pentapetalae</taxon>
        <taxon>rosids</taxon>
        <taxon>fabids</taxon>
        <taxon>Fabales</taxon>
        <taxon>Fabaceae</taxon>
        <taxon>Caesalpinioideae</taxon>
        <taxon>Cassia clade</taxon>
        <taxon>Senna</taxon>
    </lineage>
</organism>
<dbReference type="Proteomes" id="UP000634136">
    <property type="component" value="Unassembled WGS sequence"/>
</dbReference>
<keyword evidence="2" id="KW-1185">Reference proteome</keyword>
<proteinExistence type="predicted"/>